<dbReference type="Gene3D" id="2.60.120.380">
    <property type="match status" value="1"/>
</dbReference>
<dbReference type="RefSeq" id="WP_221233053.1">
    <property type="nucleotide sequence ID" value="NZ_JACIEP010000032.1"/>
</dbReference>
<keyword evidence="1" id="KW-0732">Signal</keyword>
<dbReference type="Gene3D" id="2.180.10.10">
    <property type="entry name" value="RHS repeat-associated core"/>
    <property type="match status" value="1"/>
</dbReference>
<dbReference type="EMBL" id="JACIEP010000032">
    <property type="protein sequence ID" value="MBB4038342.1"/>
    <property type="molecule type" value="Genomic_DNA"/>
</dbReference>
<proteinExistence type="predicted"/>
<dbReference type="Pfam" id="PF20041">
    <property type="entry name" value="DUF6443"/>
    <property type="match status" value="1"/>
</dbReference>
<evidence type="ECO:0000313" key="3">
    <source>
        <dbReference type="EMBL" id="MBB4038342.1"/>
    </source>
</evidence>
<feature type="chain" id="PRO_5032859042" description="DUF6443 domain-containing protein" evidence="1">
    <location>
        <begin position="20"/>
        <end position="887"/>
    </location>
</feature>
<evidence type="ECO:0000313" key="4">
    <source>
        <dbReference type="Proteomes" id="UP000555103"/>
    </source>
</evidence>
<dbReference type="Proteomes" id="UP000555103">
    <property type="component" value="Unassembled WGS sequence"/>
</dbReference>
<comment type="caution">
    <text evidence="3">The sequence shown here is derived from an EMBL/GenBank/DDBJ whole genome shotgun (WGS) entry which is preliminary data.</text>
</comment>
<dbReference type="InterPro" id="IPR045619">
    <property type="entry name" value="DUF6443"/>
</dbReference>
<dbReference type="AlphaFoldDB" id="A0A840D134"/>
<keyword evidence="4" id="KW-1185">Reference proteome</keyword>
<reference evidence="3 4" key="1">
    <citation type="submission" date="2020-08" db="EMBL/GenBank/DDBJ databases">
        <title>Genomic Encyclopedia of Type Strains, Phase IV (KMG-IV): sequencing the most valuable type-strain genomes for metagenomic binning, comparative biology and taxonomic classification.</title>
        <authorList>
            <person name="Goeker M."/>
        </authorList>
    </citation>
    <scope>NUCLEOTIDE SEQUENCE [LARGE SCALE GENOMIC DNA]</scope>
    <source>
        <strain evidence="3 4">DSM 104969</strain>
    </source>
</reference>
<organism evidence="3 4">
    <name type="scientific">Dysgonomonas hofstadii</name>
    <dbReference type="NCBI Taxonomy" id="637886"/>
    <lineage>
        <taxon>Bacteria</taxon>
        <taxon>Pseudomonadati</taxon>
        <taxon>Bacteroidota</taxon>
        <taxon>Bacteroidia</taxon>
        <taxon>Bacteroidales</taxon>
        <taxon>Dysgonomonadaceae</taxon>
        <taxon>Dysgonomonas</taxon>
    </lineage>
</organism>
<feature type="non-terminal residue" evidence="3">
    <location>
        <position position="887"/>
    </location>
</feature>
<evidence type="ECO:0000256" key="1">
    <source>
        <dbReference type="SAM" id="SignalP"/>
    </source>
</evidence>
<accession>A0A840D134</accession>
<gene>
    <name evidence="3" type="ORF">GGR21_004276</name>
</gene>
<feature type="domain" description="DUF6443" evidence="2">
    <location>
        <begin position="593"/>
        <end position="712"/>
    </location>
</feature>
<sequence length="887" mass="99343">MKKYICLLFIIYFSLGLSGQVYDNGGTIDTGFFSDTFTYSDTKNSSNYGSRYTCSFVPGSSSAHDIIYKLTLDFAMDISVSHCGTSIPSSIYYILDHRGKLLHYGAYPGPDKCTTYPIGLQPGVYYIVSEPTAQITGHLETITFIDGEITTNITGTERKTGEDIYNPFMLGIFSSNFNITPIVENIGAYEFDYYPENYERFDDYDLKDDYYYYRDVAHRFAITKPMQITLNNSNSGDGLKKPIYMGMISTSLDSIKKDDWNSIPWSYRDHTYVLDPGTYIVYSKAIISNSSKSLKYALNINAKEILPGLSGSSFSTPVDIGTKSADFSYTHTQNTGLFTVNRIDVKNGKEVFYKLILAEPMEIMASNCGSSVSDTYLAVYSSDQKLLYSNDDYSGIGACANTQNAYLKIPVLMPGTYYFVSDGVSDGNITTSIDGRTIGPIGDMMATAIDAGIYETGFSFIDTRNTSLGYSNRFNVKSTNDIFYKFKLTQPLNITVSHCGSAVTDTYMSVLNESGSVIYSNDDYTGEGACNNTTNSLIMIDQLPAGIYYVVSEGKAQNGAITTTIEAHNGFESLETTMSQPHVISIVPMIETSNFASLDGSKLQQTVQYFDNFGNPTINIQRSIAPQGGDLVTLQEYDGLNRESKSWLPIVKGINGIYMSPGQITSEARQSSLYQNDQAPYSKLVYDGSPLNIVTEKYGTGADWHDNKRLVRSDRMANMSFGSYLLNETYTHLVAEIFKVTETGVQKTGYYNRNELYVTRITDEGGNISYEFKDKKGQVILTRQKEGKNLYDTYFIYDDYGNQRIVLPPLASDRLVNNGSWNESDATLQQYAYMYKYDKYNRCVWKKLPGCEPVYYVYDKADRLIFTQDGEQRLKGEWTFSIPDVLG</sequence>
<feature type="signal peptide" evidence="1">
    <location>
        <begin position="1"/>
        <end position="19"/>
    </location>
</feature>
<protein>
    <recommendedName>
        <fullName evidence="2">DUF6443 domain-containing protein</fullName>
    </recommendedName>
</protein>
<name>A0A840D134_9BACT</name>
<evidence type="ECO:0000259" key="2">
    <source>
        <dbReference type="Pfam" id="PF20041"/>
    </source>
</evidence>